<evidence type="ECO:0000313" key="1">
    <source>
        <dbReference type="EMBL" id="HGV97257.1"/>
    </source>
</evidence>
<sequence length="195" mass="21858">MKEEVLNRFEEKGLDLPFSVLKDGETFTTQKGLPLKSKISQAGTVIFETINAVGGVKIERIEIVGKKKGLLIEVGDEDITGAIFEKREGQVLDDLWNLIKQIKEEKEVAEKPSEKPKVPLSPAILEEFKGILKDYLGDFAERVYQNQLKTQRINLSQIYEDDARRLIFALGKAAGMIIGPTKGKEMTNKLLGKLK</sequence>
<reference evidence="1" key="1">
    <citation type="journal article" date="2020" name="mSystems">
        <title>Genome- and Community-Level Interaction Insights into Carbon Utilization and Element Cycling Functions of Hydrothermarchaeota in Hydrothermal Sediment.</title>
        <authorList>
            <person name="Zhou Z."/>
            <person name="Liu Y."/>
            <person name="Xu W."/>
            <person name="Pan J."/>
            <person name="Luo Z.H."/>
            <person name="Li M."/>
        </authorList>
    </citation>
    <scope>NUCLEOTIDE SEQUENCE [LARGE SCALE GENOMIC DNA]</scope>
    <source>
        <strain evidence="1">SpSt-774</strain>
    </source>
</reference>
<dbReference type="AlphaFoldDB" id="A0A7C4XKC3"/>
<accession>A0A7C4XKC3</accession>
<name>A0A7C4XKC3_UNCW3</name>
<organism evidence="1">
    <name type="scientific">candidate division WOR-3 bacterium</name>
    <dbReference type="NCBI Taxonomy" id="2052148"/>
    <lineage>
        <taxon>Bacteria</taxon>
        <taxon>Bacteria division WOR-3</taxon>
    </lineage>
</organism>
<dbReference type="EMBL" id="DTGZ01000054">
    <property type="protein sequence ID" value="HGV97257.1"/>
    <property type="molecule type" value="Genomic_DNA"/>
</dbReference>
<proteinExistence type="predicted"/>
<gene>
    <name evidence="1" type="ORF">ENV60_03045</name>
</gene>
<protein>
    <submittedName>
        <fullName evidence="1">Uncharacterized protein</fullName>
    </submittedName>
</protein>
<comment type="caution">
    <text evidence="1">The sequence shown here is derived from an EMBL/GenBank/DDBJ whole genome shotgun (WGS) entry which is preliminary data.</text>
</comment>